<evidence type="ECO:0000256" key="2">
    <source>
        <dbReference type="ARBA" id="ARBA00022695"/>
    </source>
</evidence>
<keyword evidence="3" id="KW-0540">Nuclease</keyword>
<keyword evidence="4" id="KW-0255">Endonuclease</keyword>
<evidence type="ECO:0000259" key="7">
    <source>
        <dbReference type="Pfam" id="PF17917"/>
    </source>
</evidence>
<dbReference type="GO" id="GO:0003964">
    <property type="term" value="F:RNA-directed DNA polymerase activity"/>
    <property type="evidence" value="ECO:0007669"/>
    <property type="project" value="UniProtKB-KW"/>
</dbReference>
<keyword evidence="1" id="KW-0808">Transferase</keyword>
<dbReference type="AlphaFoldDB" id="A0AAF0ZFA0"/>
<evidence type="ECO:0000313" key="8">
    <source>
        <dbReference type="EMBL" id="WMV38237.1"/>
    </source>
</evidence>
<gene>
    <name evidence="8" type="ORF">MTR67_031622</name>
</gene>
<evidence type="ECO:0000313" key="9">
    <source>
        <dbReference type="Proteomes" id="UP001234989"/>
    </source>
</evidence>
<dbReference type="Pfam" id="PF17917">
    <property type="entry name" value="RT_RNaseH"/>
    <property type="match status" value="1"/>
</dbReference>
<dbReference type="InterPro" id="IPR043502">
    <property type="entry name" value="DNA/RNA_pol_sf"/>
</dbReference>
<evidence type="ECO:0000256" key="4">
    <source>
        <dbReference type="ARBA" id="ARBA00022759"/>
    </source>
</evidence>
<dbReference type="InterPro" id="IPR041373">
    <property type="entry name" value="RT_RNaseH"/>
</dbReference>
<keyword evidence="5" id="KW-0378">Hydrolase</keyword>
<keyword evidence="9" id="KW-1185">Reference proteome</keyword>
<protein>
    <recommendedName>
        <fullName evidence="7">Reverse transcriptase RNase H-like domain-containing protein</fullName>
    </recommendedName>
</protein>
<sequence length="73" mass="8759">NIHVDVFTDHKTLQYVFNQKDLNLRHRRWHELLKDYDISVLYHPDKANVVANALSWLSMCSVTHIEDDRKELI</sequence>
<organism evidence="8 9">
    <name type="scientific">Solanum verrucosum</name>
    <dbReference type="NCBI Taxonomy" id="315347"/>
    <lineage>
        <taxon>Eukaryota</taxon>
        <taxon>Viridiplantae</taxon>
        <taxon>Streptophyta</taxon>
        <taxon>Embryophyta</taxon>
        <taxon>Tracheophyta</taxon>
        <taxon>Spermatophyta</taxon>
        <taxon>Magnoliopsida</taxon>
        <taxon>eudicotyledons</taxon>
        <taxon>Gunneridae</taxon>
        <taxon>Pentapetalae</taxon>
        <taxon>asterids</taxon>
        <taxon>lamiids</taxon>
        <taxon>Solanales</taxon>
        <taxon>Solanaceae</taxon>
        <taxon>Solanoideae</taxon>
        <taxon>Solaneae</taxon>
        <taxon>Solanum</taxon>
    </lineage>
</organism>
<dbReference type="SUPFAM" id="SSF56672">
    <property type="entry name" value="DNA/RNA polymerases"/>
    <property type="match status" value="1"/>
</dbReference>
<keyword evidence="2" id="KW-0548">Nucleotidyltransferase</keyword>
<evidence type="ECO:0000256" key="1">
    <source>
        <dbReference type="ARBA" id="ARBA00022679"/>
    </source>
</evidence>
<dbReference type="EMBL" id="CP133618">
    <property type="protein sequence ID" value="WMV38237.1"/>
    <property type="molecule type" value="Genomic_DNA"/>
</dbReference>
<name>A0AAF0ZFA0_SOLVR</name>
<accession>A0AAF0ZFA0</accession>
<dbReference type="Proteomes" id="UP001234989">
    <property type="component" value="Chromosome 7"/>
</dbReference>
<dbReference type="GO" id="GO:0016787">
    <property type="term" value="F:hydrolase activity"/>
    <property type="evidence" value="ECO:0007669"/>
    <property type="project" value="UniProtKB-KW"/>
</dbReference>
<evidence type="ECO:0000256" key="6">
    <source>
        <dbReference type="ARBA" id="ARBA00022918"/>
    </source>
</evidence>
<proteinExistence type="predicted"/>
<feature type="domain" description="Reverse transcriptase RNase H-like" evidence="7">
    <location>
        <begin position="3"/>
        <end position="36"/>
    </location>
</feature>
<keyword evidence="6" id="KW-0695">RNA-directed DNA polymerase</keyword>
<reference evidence="8" key="1">
    <citation type="submission" date="2023-08" db="EMBL/GenBank/DDBJ databases">
        <title>A de novo genome assembly of Solanum verrucosum Schlechtendal, a Mexican diploid species geographically isolated from the other diploid A-genome species in potato relatives.</title>
        <authorList>
            <person name="Hosaka K."/>
        </authorList>
    </citation>
    <scope>NUCLEOTIDE SEQUENCE</scope>
    <source>
        <tissue evidence="8">Young leaves</tissue>
    </source>
</reference>
<evidence type="ECO:0000256" key="3">
    <source>
        <dbReference type="ARBA" id="ARBA00022722"/>
    </source>
</evidence>
<feature type="non-terminal residue" evidence="8">
    <location>
        <position position="1"/>
    </location>
</feature>
<dbReference type="GO" id="GO:0004519">
    <property type="term" value="F:endonuclease activity"/>
    <property type="evidence" value="ECO:0007669"/>
    <property type="project" value="UniProtKB-KW"/>
</dbReference>
<evidence type="ECO:0000256" key="5">
    <source>
        <dbReference type="ARBA" id="ARBA00022801"/>
    </source>
</evidence>